<dbReference type="EMBL" id="CYKH01002227">
    <property type="protein sequence ID" value="CUG94216.1"/>
    <property type="molecule type" value="Genomic_DNA"/>
</dbReference>
<protein>
    <submittedName>
        <fullName evidence="2">Uncharacterized protein</fullName>
    </submittedName>
</protein>
<feature type="compositionally biased region" description="Low complexity" evidence="1">
    <location>
        <begin position="129"/>
        <end position="140"/>
    </location>
</feature>
<sequence length="284" mass="30753">MMFNVFAFLRAPHSSTSLTHMPAKKSVSFHQGNDDVLHLEIRESQALLPLPLDGDAITFSSSRRSSTSSQDTCTSAIDDVLRVAAAAKALVLARSLSPLSLAGPQRLVISPTATTRSNEDEEASFREGSSLPLPSYSPPLRYGRFSHANRNGGPNDQLQHTVRPSDGDAVQHNVPQYQNSTSGLDLSMESTGKSMSAGKWQVTSFCSQGTFVEHRVTPSSAAGGGDGTPARGSRRTSHTRETSTEQYAVAVQVAKEHQHRSIKELLREGCQRMLMLDGNDDDIM</sequence>
<evidence type="ECO:0000256" key="1">
    <source>
        <dbReference type="SAM" id="MobiDB-lite"/>
    </source>
</evidence>
<proteinExistence type="predicted"/>
<keyword evidence="3" id="KW-1185">Reference proteome</keyword>
<dbReference type="AlphaFoldDB" id="A0A0S4JRS8"/>
<name>A0A0S4JRS8_BODSA</name>
<accession>A0A0S4JRS8</accession>
<gene>
    <name evidence="2" type="ORF">BSAL_47075c</name>
</gene>
<dbReference type="Proteomes" id="UP000051952">
    <property type="component" value="Unassembled WGS sequence"/>
</dbReference>
<feature type="region of interest" description="Disordered" evidence="1">
    <location>
        <begin position="112"/>
        <end position="166"/>
    </location>
</feature>
<feature type="compositionally biased region" description="Polar residues" evidence="1">
    <location>
        <begin position="148"/>
        <end position="162"/>
    </location>
</feature>
<reference evidence="3" key="1">
    <citation type="submission" date="2015-09" db="EMBL/GenBank/DDBJ databases">
        <authorList>
            <consortium name="Pathogen Informatics"/>
        </authorList>
    </citation>
    <scope>NUCLEOTIDE SEQUENCE [LARGE SCALE GENOMIC DNA]</scope>
    <source>
        <strain evidence="3">Lake Konstanz</strain>
    </source>
</reference>
<dbReference type="VEuPathDB" id="TriTrypDB:BSAL_47075c"/>
<evidence type="ECO:0000313" key="3">
    <source>
        <dbReference type="Proteomes" id="UP000051952"/>
    </source>
</evidence>
<evidence type="ECO:0000313" key="2">
    <source>
        <dbReference type="EMBL" id="CUG94216.1"/>
    </source>
</evidence>
<organism evidence="2 3">
    <name type="scientific">Bodo saltans</name>
    <name type="common">Flagellated protozoan</name>
    <dbReference type="NCBI Taxonomy" id="75058"/>
    <lineage>
        <taxon>Eukaryota</taxon>
        <taxon>Discoba</taxon>
        <taxon>Euglenozoa</taxon>
        <taxon>Kinetoplastea</taxon>
        <taxon>Metakinetoplastina</taxon>
        <taxon>Eubodonida</taxon>
        <taxon>Bodonidae</taxon>
        <taxon>Bodo</taxon>
    </lineage>
</organism>
<feature type="region of interest" description="Disordered" evidence="1">
    <location>
        <begin position="216"/>
        <end position="245"/>
    </location>
</feature>